<dbReference type="Gene3D" id="3.10.20.370">
    <property type="match status" value="1"/>
</dbReference>
<evidence type="ECO:0000256" key="9">
    <source>
        <dbReference type="SAM" id="MobiDB-lite"/>
    </source>
</evidence>
<dbReference type="Gene3D" id="3.30.420.10">
    <property type="entry name" value="Ribonuclease H-like superfamily/Ribonuclease H"/>
    <property type="match status" value="1"/>
</dbReference>
<keyword evidence="14" id="KW-1185">Reference proteome</keyword>
<keyword evidence="8" id="KW-0862">Zinc</keyword>
<dbReference type="FunFam" id="1.10.340.70:FF:000003">
    <property type="entry name" value="Protein CBG25708"/>
    <property type="match status" value="1"/>
</dbReference>
<feature type="domain" description="Reverse transcriptase" evidence="11">
    <location>
        <begin position="504"/>
        <end position="681"/>
    </location>
</feature>
<evidence type="ECO:0000256" key="7">
    <source>
        <dbReference type="ARBA" id="ARBA00022918"/>
    </source>
</evidence>
<dbReference type="Proteomes" id="UP000789390">
    <property type="component" value="Unassembled WGS sequence"/>
</dbReference>
<feature type="domain" description="CCHC-type" evidence="10">
    <location>
        <begin position="247"/>
        <end position="262"/>
    </location>
</feature>
<keyword evidence="4" id="KW-0540">Nuclease</keyword>
<proteinExistence type="predicted"/>
<evidence type="ECO:0000256" key="5">
    <source>
        <dbReference type="ARBA" id="ARBA00022759"/>
    </source>
</evidence>
<dbReference type="Gene3D" id="1.10.340.70">
    <property type="match status" value="1"/>
</dbReference>
<evidence type="ECO:0000256" key="8">
    <source>
        <dbReference type="PROSITE-ProRule" id="PRU00047"/>
    </source>
</evidence>
<gene>
    <name evidence="13" type="ORF">DGAL_LOCUS4441</name>
</gene>
<dbReference type="SUPFAM" id="SSF56672">
    <property type="entry name" value="DNA/RNA polymerases"/>
    <property type="match status" value="1"/>
</dbReference>
<evidence type="ECO:0000256" key="3">
    <source>
        <dbReference type="ARBA" id="ARBA00022695"/>
    </source>
</evidence>
<dbReference type="CDD" id="cd01647">
    <property type="entry name" value="RT_LTR"/>
    <property type="match status" value="1"/>
</dbReference>
<dbReference type="InterPro" id="IPR043128">
    <property type="entry name" value="Rev_trsase/Diguanyl_cyclase"/>
</dbReference>
<dbReference type="CDD" id="cd09274">
    <property type="entry name" value="RNase_HI_RT_Ty3"/>
    <property type="match status" value="1"/>
</dbReference>
<dbReference type="GO" id="GO:0003676">
    <property type="term" value="F:nucleic acid binding"/>
    <property type="evidence" value="ECO:0007669"/>
    <property type="project" value="InterPro"/>
</dbReference>
<dbReference type="InterPro" id="IPR001584">
    <property type="entry name" value="Integrase_cat-core"/>
</dbReference>
<dbReference type="InterPro" id="IPR036875">
    <property type="entry name" value="Znf_CCHC_sf"/>
</dbReference>
<dbReference type="Pfam" id="PF17921">
    <property type="entry name" value="Integrase_H2C2"/>
    <property type="match status" value="1"/>
</dbReference>
<dbReference type="InterPro" id="IPR050951">
    <property type="entry name" value="Retrovirus_Pol_polyprotein"/>
</dbReference>
<evidence type="ECO:0000256" key="4">
    <source>
        <dbReference type="ARBA" id="ARBA00022722"/>
    </source>
</evidence>
<dbReference type="Pfam" id="PF00098">
    <property type="entry name" value="zf-CCHC"/>
    <property type="match status" value="1"/>
</dbReference>
<dbReference type="InterPro" id="IPR043502">
    <property type="entry name" value="DNA/RNA_pol_sf"/>
</dbReference>
<dbReference type="GO" id="GO:0015074">
    <property type="term" value="P:DNA integration"/>
    <property type="evidence" value="ECO:0007669"/>
    <property type="project" value="InterPro"/>
</dbReference>
<evidence type="ECO:0000256" key="2">
    <source>
        <dbReference type="ARBA" id="ARBA00022679"/>
    </source>
</evidence>
<keyword evidence="8" id="KW-0479">Metal-binding</keyword>
<keyword evidence="6" id="KW-0378">Hydrolase</keyword>
<dbReference type="InterPro" id="IPR001878">
    <property type="entry name" value="Znf_CCHC"/>
</dbReference>
<feature type="region of interest" description="Disordered" evidence="9">
    <location>
        <begin position="260"/>
        <end position="288"/>
    </location>
</feature>
<dbReference type="GO" id="GO:0003964">
    <property type="term" value="F:RNA-directed DNA polymerase activity"/>
    <property type="evidence" value="ECO:0007669"/>
    <property type="project" value="UniProtKB-KW"/>
</dbReference>
<dbReference type="FunFam" id="3.30.420.10:FF:000063">
    <property type="entry name" value="Retrovirus-related Pol polyprotein from transposon 297-like Protein"/>
    <property type="match status" value="1"/>
</dbReference>
<dbReference type="GO" id="GO:0042575">
    <property type="term" value="C:DNA polymerase complex"/>
    <property type="evidence" value="ECO:0007669"/>
    <property type="project" value="UniProtKB-ARBA"/>
</dbReference>
<dbReference type="Gene3D" id="2.40.70.10">
    <property type="entry name" value="Acid Proteases"/>
    <property type="match status" value="1"/>
</dbReference>
<dbReference type="Pfam" id="PF00078">
    <property type="entry name" value="RVT_1"/>
    <property type="match status" value="1"/>
</dbReference>
<sequence>MATSLRAPEPFNFSSSDLASEWKMWRRQFEYFILATRKDETDEEVIVGVLITLLGVEGLKIFDTFVFATAGDAKKIKPVLDKFGTHFEPLKSEVFERFKFLRRHQQPGESFDSWIVCLRGMVKGCNYGASVESVLRDQVVLGVADSQTREKLLFEKTLDLSKACDIVRSCEASRAQLTQMSTDLTTRRLDDSVHRLTENNHKKGSGGAGGQQRSSSTQGGSGQSLVGCSGCGRRHAAGRCSASQIVCYTCGKVGHYAKRCPNGQHSRSESRHPANAPSTGFKEPPARRGTHMQLNSVEGEIGDGINTRSLEEYVLHELHHERQVAAGDSEWSEKLMVDGVTVKVKLDSGASCNVMPQEVFQRLPVKRRRLRPGPRLRRYGATNGYLSVLGVHTAKVDVHGAVYVVDFVVVDEPGQPTILGLPSCQQLDLIRRVHAVNVEPASSNPPIVKEFMEVFTGLGKLPVEHTIKLATGSNYVDPVVSAAGRIPFRLEDPVYRKLDQMEAEGIIVPVTEPTEWVSRMLVASKPDGDIRICLDPSELNKAIQRQHFTVPTVEQLFAKIGKAKFFCSLDAASGFYQIPLSTESSFLCTMATPRGRYRFLRLPFGLKSAPEVYLQTMSELFGDLKGVIIYFDDFLVTGETREELDDNLRKVLERCRLHNLKLQLKKCKFFMKELPWLGHIIGEGVIKVDPAKVEAIVNMPEPSGKADLVRLLGMATYLDKFCENLAAVTRPLRDLLKESSAWVWEAPQREAMARLKEVMSSLPTLRRFDLQLPVVLSVDASPTGIGAVLLQNGQPVAYSSTSLTPTQRRYCQIEKELLAVQFGLMRFRQYVYGQQATVESDHKPLVGLLDKPVAECTPRIQRMRMQLQRFDFRIVYKPGRELFIADALSRAHLPAQFDDDVTQRCQEQIHALLDQIIPLRDTRSKYVQATEDDPSLVMVKELMVSGWPEKKTHCPLPAKPYWNVRHALSEVDGLVLYGERLVVPVSLRREAMDGIHYGHFGEVKCIRRAKSSVYWPGCDDHIRNLVASCNTCQENRHKNPALPMLPSRIPVHPFQLVSADIFQFAGVHYLLLVDGYSKWPCVAKLRSLTSAATIEAMDGFFADFGTPEELLSDNGPQFASVEFNRFCASRGVRHVTSSPEFPTSNGLAERHIQTVKATMLKMFHDGCTLWEVLAAVRSTPVSDQLPSPSVLLQSRHLRGSLPFLPGALVPRVVPAPFVQRQLSRRQGDALFHSVRRFDVRSSVLFVGQQVRTLIGSRWHLGAIVAVCAEPNSYLIRLVDGRLFRRTRWAINVVNGSPPTVPMQSPQQSSQCPSFLSSSMAVVSQPVRVALESVSQPVSSQTPARSARPVDEARLLRPESRSPVASPLASAGGSAGADPIRPAVPVGAVGPVGAVSPGGCMVPVRRTQPMPLFTRSGRQFSRPVPDETGE</sequence>
<feature type="compositionally biased region" description="Low complexity" evidence="9">
    <location>
        <begin position="1361"/>
        <end position="1376"/>
    </location>
</feature>
<dbReference type="EMBL" id="CAKKLH010000072">
    <property type="protein sequence ID" value="CAH0102063.1"/>
    <property type="molecule type" value="Genomic_DNA"/>
</dbReference>
<dbReference type="FunFam" id="3.30.70.270:FF:000063">
    <property type="entry name" value="Zinc knuckle domaincontaining protein"/>
    <property type="match status" value="1"/>
</dbReference>
<feature type="compositionally biased region" description="Polar residues" evidence="9">
    <location>
        <begin position="1332"/>
        <end position="1343"/>
    </location>
</feature>
<dbReference type="InterPro" id="IPR021109">
    <property type="entry name" value="Peptidase_aspartic_dom_sf"/>
</dbReference>
<dbReference type="GO" id="GO:0004519">
    <property type="term" value="F:endonuclease activity"/>
    <property type="evidence" value="ECO:0007669"/>
    <property type="project" value="UniProtKB-KW"/>
</dbReference>
<reference evidence="13" key="1">
    <citation type="submission" date="2021-11" db="EMBL/GenBank/DDBJ databases">
        <authorList>
            <person name="Schell T."/>
        </authorList>
    </citation>
    <scope>NUCLEOTIDE SEQUENCE</scope>
    <source>
        <strain evidence="13">M5</strain>
    </source>
</reference>
<feature type="domain" description="Integrase catalytic" evidence="12">
    <location>
        <begin position="1049"/>
        <end position="1213"/>
    </location>
</feature>
<keyword evidence="3" id="KW-0548">Nucleotidyltransferase</keyword>
<dbReference type="InterPro" id="IPR000477">
    <property type="entry name" value="RT_dom"/>
</dbReference>
<dbReference type="Pfam" id="PF00665">
    <property type="entry name" value="rve"/>
    <property type="match status" value="1"/>
</dbReference>
<dbReference type="PANTHER" id="PTHR37984:SF7">
    <property type="entry name" value="INTEGRASE CATALYTIC DOMAIN-CONTAINING PROTEIN"/>
    <property type="match status" value="1"/>
</dbReference>
<dbReference type="PROSITE" id="PS50994">
    <property type="entry name" value="INTEGRASE"/>
    <property type="match status" value="1"/>
</dbReference>
<dbReference type="SUPFAM" id="SSF50630">
    <property type="entry name" value="Acid proteases"/>
    <property type="match status" value="1"/>
</dbReference>
<feature type="compositionally biased region" description="Basic and acidic residues" evidence="9">
    <location>
        <begin position="1347"/>
        <end position="1359"/>
    </location>
</feature>
<accession>A0A8J2WEZ0</accession>
<dbReference type="Gene3D" id="3.30.70.270">
    <property type="match status" value="2"/>
</dbReference>
<feature type="region of interest" description="Disordered" evidence="9">
    <location>
        <begin position="1332"/>
        <end position="1376"/>
    </location>
</feature>
<dbReference type="PANTHER" id="PTHR37984">
    <property type="entry name" value="PROTEIN CBG26694"/>
    <property type="match status" value="1"/>
</dbReference>
<dbReference type="InterPro" id="IPR041588">
    <property type="entry name" value="Integrase_H2C2"/>
</dbReference>
<dbReference type="GO" id="GO:0008270">
    <property type="term" value="F:zinc ion binding"/>
    <property type="evidence" value="ECO:0007669"/>
    <property type="project" value="UniProtKB-KW"/>
</dbReference>
<comment type="caution">
    <text evidence="13">The sequence shown here is derived from an EMBL/GenBank/DDBJ whole genome shotgun (WGS) entry which is preliminary data.</text>
</comment>
<dbReference type="SUPFAM" id="SSF53098">
    <property type="entry name" value="Ribonuclease H-like"/>
    <property type="match status" value="1"/>
</dbReference>
<name>A0A8J2WEZ0_9CRUS</name>
<dbReference type="Pfam" id="PF13650">
    <property type="entry name" value="Asp_protease_2"/>
    <property type="match status" value="1"/>
</dbReference>
<dbReference type="GO" id="GO:0016787">
    <property type="term" value="F:hydrolase activity"/>
    <property type="evidence" value="ECO:0007669"/>
    <property type="project" value="UniProtKB-KW"/>
</dbReference>
<evidence type="ECO:0000256" key="1">
    <source>
        <dbReference type="ARBA" id="ARBA00012493"/>
    </source>
</evidence>
<organism evidence="13 14">
    <name type="scientific">Daphnia galeata</name>
    <dbReference type="NCBI Taxonomy" id="27404"/>
    <lineage>
        <taxon>Eukaryota</taxon>
        <taxon>Metazoa</taxon>
        <taxon>Ecdysozoa</taxon>
        <taxon>Arthropoda</taxon>
        <taxon>Crustacea</taxon>
        <taxon>Branchiopoda</taxon>
        <taxon>Diplostraca</taxon>
        <taxon>Cladocera</taxon>
        <taxon>Anomopoda</taxon>
        <taxon>Daphniidae</taxon>
        <taxon>Daphnia</taxon>
    </lineage>
</organism>
<dbReference type="Gene3D" id="3.10.10.10">
    <property type="entry name" value="HIV Type 1 Reverse Transcriptase, subunit A, domain 1"/>
    <property type="match status" value="1"/>
</dbReference>
<evidence type="ECO:0000259" key="12">
    <source>
        <dbReference type="PROSITE" id="PS50994"/>
    </source>
</evidence>
<evidence type="ECO:0000313" key="13">
    <source>
        <dbReference type="EMBL" id="CAH0102063.1"/>
    </source>
</evidence>
<dbReference type="InterPro" id="IPR036397">
    <property type="entry name" value="RNaseH_sf"/>
</dbReference>
<dbReference type="Pfam" id="PF17917">
    <property type="entry name" value="RT_RNaseH"/>
    <property type="match status" value="1"/>
</dbReference>
<evidence type="ECO:0000256" key="6">
    <source>
        <dbReference type="ARBA" id="ARBA00022801"/>
    </source>
</evidence>
<dbReference type="FunFam" id="3.10.20.370:FF:000001">
    <property type="entry name" value="Retrovirus-related Pol polyprotein from transposon 17.6-like protein"/>
    <property type="match status" value="1"/>
</dbReference>
<keyword evidence="8" id="KW-0863">Zinc-finger</keyword>
<dbReference type="OrthoDB" id="6341787at2759"/>
<keyword evidence="2" id="KW-0808">Transferase</keyword>
<dbReference type="InterPro" id="IPR041373">
    <property type="entry name" value="RT_RNaseH"/>
</dbReference>
<protein>
    <recommendedName>
        <fullName evidence="1">RNA-directed DNA polymerase</fullName>
        <ecNumber evidence="1">2.7.7.49</ecNumber>
    </recommendedName>
</protein>
<keyword evidence="5" id="KW-0255">Endonuclease</keyword>
<dbReference type="SMART" id="SM00343">
    <property type="entry name" value="ZnF_C2HC"/>
    <property type="match status" value="1"/>
</dbReference>
<dbReference type="Gene3D" id="4.10.60.10">
    <property type="entry name" value="Zinc finger, CCHC-type"/>
    <property type="match status" value="1"/>
</dbReference>
<dbReference type="EC" id="2.7.7.49" evidence="1"/>
<dbReference type="SUPFAM" id="SSF57756">
    <property type="entry name" value="Retrovirus zinc finger-like domains"/>
    <property type="match status" value="1"/>
</dbReference>
<feature type="region of interest" description="Disordered" evidence="9">
    <location>
        <begin position="1409"/>
        <end position="1429"/>
    </location>
</feature>
<evidence type="ECO:0000259" key="11">
    <source>
        <dbReference type="PROSITE" id="PS50878"/>
    </source>
</evidence>
<keyword evidence="7" id="KW-0695">RNA-directed DNA polymerase</keyword>
<evidence type="ECO:0000259" key="10">
    <source>
        <dbReference type="PROSITE" id="PS50158"/>
    </source>
</evidence>
<feature type="region of interest" description="Disordered" evidence="9">
    <location>
        <begin position="197"/>
        <end position="222"/>
    </location>
</feature>
<dbReference type="InterPro" id="IPR012337">
    <property type="entry name" value="RNaseH-like_sf"/>
</dbReference>
<dbReference type="PROSITE" id="PS50158">
    <property type="entry name" value="ZF_CCHC"/>
    <property type="match status" value="1"/>
</dbReference>
<evidence type="ECO:0000313" key="14">
    <source>
        <dbReference type="Proteomes" id="UP000789390"/>
    </source>
</evidence>
<dbReference type="PROSITE" id="PS50878">
    <property type="entry name" value="RT_POL"/>
    <property type="match status" value="1"/>
</dbReference>